<feature type="region of interest" description="Disordered" evidence="3">
    <location>
        <begin position="390"/>
        <end position="473"/>
    </location>
</feature>
<keyword evidence="2" id="KW-0862">Zinc</keyword>
<dbReference type="PANTHER" id="PTHR31315">
    <property type="entry name" value="PROTEIN SIP5"/>
    <property type="match status" value="1"/>
</dbReference>
<feature type="region of interest" description="Disordered" evidence="3">
    <location>
        <begin position="239"/>
        <end position="300"/>
    </location>
</feature>
<feature type="domain" description="RING-type" evidence="4">
    <location>
        <begin position="165"/>
        <end position="215"/>
    </location>
</feature>
<feature type="compositionally biased region" description="Low complexity" evidence="3">
    <location>
        <begin position="417"/>
        <end position="430"/>
    </location>
</feature>
<evidence type="ECO:0000256" key="1">
    <source>
        <dbReference type="ARBA" id="ARBA00010402"/>
    </source>
</evidence>
<feature type="compositionally biased region" description="Gly residues" evidence="3">
    <location>
        <begin position="595"/>
        <end position="606"/>
    </location>
</feature>
<feature type="region of interest" description="Disordered" evidence="3">
    <location>
        <begin position="1"/>
        <end position="22"/>
    </location>
</feature>
<feature type="compositionally biased region" description="Gly residues" evidence="3">
    <location>
        <begin position="390"/>
        <end position="407"/>
    </location>
</feature>
<keyword evidence="2" id="KW-0863">Zinc-finger</keyword>
<name>A0AAN6G3N6_9BASI</name>
<reference evidence="5" key="1">
    <citation type="journal article" date="2023" name="PhytoFront">
        <title>Draft Genome Resources of Seven Strains of Tilletia horrida, Causal Agent of Kernel Smut of Rice.</title>
        <authorList>
            <person name="Khanal S."/>
            <person name="Antony Babu S."/>
            <person name="Zhou X.G."/>
        </authorList>
    </citation>
    <scope>NUCLEOTIDE SEQUENCE</scope>
    <source>
        <strain evidence="5">TX3</strain>
    </source>
</reference>
<feature type="compositionally biased region" description="Low complexity" evidence="3">
    <location>
        <begin position="1"/>
        <end position="20"/>
    </location>
</feature>
<feature type="compositionally biased region" description="Low complexity" evidence="3">
    <location>
        <begin position="512"/>
        <end position="594"/>
    </location>
</feature>
<keyword evidence="6" id="KW-1185">Reference proteome</keyword>
<sequence>MGQASGKHAAHSGDGASGSDSLDHVLVDGGALIPQGVYTGAQDYDHGVVQRIIQERKLAPFYKSFEDDEPSAADVVGAYPHLAQALHQLLHPQTLAHSPTHSRSTSGSHQHGHGHGHQQHGHAGPSSASSTTTSSPASPAAPGTSRPLPPTQPPTAVLPHPLTECPICFLYYPSPLNSTRCCEQPICTECFVQIKRADPNHTNPPSSEPATCPYCMEPNFGVVYRVPSSLLAFSAAGASASESPGSHSPTASGSGSVSVGSMASSLGGHAANAMSARRTHDEAVAAADHPSNARRRKSFGHTDPEVITIDMIRPDWEDKLRQAHAAIARRANRRIIMRQVGDRLIPIGVSSSRAGAADLPEGIIQGPGGAIIITGGADGFGVGPATAGQGTAGAGAGAGGREAGQGQGRWTIGGAAGQALAHASSSSSDSRSGRGGGGGSASDAANATIAAAGGRSDRGSGGGGGGSRSSRRRHQEMAYLQALGGQDMEEIMLMEAMRLSLLEHEEQQRRQAAAAAAAADSSSTAATTEPAAAAAPAAETSASQAGAQGAPSASAAAAPDQHPVPAATAAGAGPDASAAAAVPAAAQARPASDAAGGGGGGGGGGDSAAPADATMTPTATTPTQAAAANEGASAAQ</sequence>
<dbReference type="InterPro" id="IPR001841">
    <property type="entry name" value="Znf_RING"/>
</dbReference>
<evidence type="ECO:0000259" key="4">
    <source>
        <dbReference type="PROSITE" id="PS50089"/>
    </source>
</evidence>
<dbReference type="AlphaFoldDB" id="A0AAN6G3N6"/>
<feature type="compositionally biased region" description="Low complexity" evidence="3">
    <location>
        <begin position="239"/>
        <end position="268"/>
    </location>
</feature>
<gene>
    <name evidence="5" type="primary">SIP5</name>
    <name evidence="5" type="ORF">OC842_007563</name>
</gene>
<comment type="caution">
    <text evidence="5">The sequence shown here is derived from an EMBL/GenBank/DDBJ whole genome shotgun (WGS) entry which is preliminary data.</text>
</comment>
<dbReference type="EMBL" id="JAPDMQ010001087">
    <property type="protein sequence ID" value="KAK0519083.1"/>
    <property type="molecule type" value="Genomic_DNA"/>
</dbReference>
<evidence type="ECO:0000313" key="6">
    <source>
        <dbReference type="Proteomes" id="UP001176521"/>
    </source>
</evidence>
<dbReference type="Proteomes" id="UP001176521">
    <property type="component" value="Unassembled WGS sequence"/>
</dbReference>
<feature type="compositionally biased region" description="Low complexity" evidence="3">
    <location>
        <begin position="607"/>
        <end position="636"/>
    </location>
</feature>
<evidence type="ECO:0000313" key="5">
    <source>
        <dbReference type="EMBL" id="KAK0519083.1"/>
    </source>
</evidence>
<feature type="compositionally biased region" description="Low complexity" evidence="3">
    <location>
        <begin position="95"/>
        <end position="109"/>
    </location>
</feature>
<dbReference type="GO" id="GO:0008270">
    <property type="term" value="F:zinc ion binding"/>
    <property type="evidence" value="ECO:0007669"/>
    <property type="project" value="UniProtKB-KW"/>
</dbReference>
<feature type="compositionally biased region" description="Low complexity" evidence="3">
    <location>
        <begin position="121"/>
        <end position="145"/>
    </location>
</feature>
<feature type="compositionally biased region" description="Basic residues" evidence="3">
    <location>
        <begin position="110"/>
        <end position="120"/>
    </location>
</feature>
<feature type="region of interest" description="Disordered" evidence="3">
    <location>
        <begin position="95"/>
        <end position="155"/>
    </location>
</feature>
<keyword evidence="2" id="KW-0479">Metal-binding</keyword>
<organism evidence="5 6">
    <name type="scientific">Tilletia horrida</name>
    <dbReference type="NCBI Taxonomy" id="155126"/>
    <lineage>
        <taxon>Eukaryota</taxon>
        <taxon>Fungi</taxon>
        <taxon>Dikarya</taxon>
        <taxon>Basidiomycota</taxon>
        <taxon>Ustilaginomycotina</taxon>
        <taxon>Exobasidiomycetes</taxon>
        <taxon>Tilletiales</taxon>
        <taxon>Tilletiaceae</taxon>
        <taxon>Tilletia</taxon>
    </lineage>
</organism>
<evidence type="ECO:0000256" key="2">
    <source>
        <dbReference type="PROSITE-ProRule" id="PRU00175"/>
    </source>
</evidence>
<protein>
    <submittedName>
        <fullName evidence="5">SNF1-interacting protein</fullName>
    </submittedName>
</protein>
<comment type="similarity">
    <text evidence="1">Belongs to the SIP5 family.</text>
</comment>
<dbReference type="GO" id="GO:0005737">
    <property type="term" value="C:cytoplasm"/>
    <property type="evidence" value="ECO:0007669"/>
    <property type="project" value="TreeGrafter"/>
</dbReference>
<dbReference type="InterPro" id="IPR039301">
    <property type="entry name" value="Sip5/DA2"/>
</dbReference>
<feature type="region of interest" description="Disordered" evidence="3">
    <location>
        <begin position="512"/>
        <end position="636"/>
    </location>
</feature>
<evidence type="ECO:0000256" key="3">
    <source>
        <dbReference type="SAM" id="MobiDB-lite"/>
    </source>
</evidence>
<dbReference type="CDD" id="cd24139">
    <property type="entry name" value="SIP5-like"/>
    <property type="match status" value="1"/>
</dbReference>
<proteinExistence type="inferred from homology"/>
<feature type="compositionally biased region" description="Low complexity" evidence="3">
    <location>
        <begin position="441"/>
        <end position="454"/>
    </location>
</feature>
<dbReference type="PANTHER" id="PTHR31315:SF1">
    <property type="entry name" value="PROTEIN SIP5"/>
    <property type="match status" value="1"/>
</dbReference>
<dbReference type="PROSITE" id="PS50089">
    <property type="entry name" value="ZF_RING_2"/>
    <property type="match status" value="1"/>
</dbReference>
<accession>A0AAN6G3N6</accession>